<dbReference type="AlphaFoldDB" id="A0A0C3S1A7"/>
<reference evidence="2 3" key="1">
    <citation type="journal article" date="2014" name="PLoS Genet.">
        <title>Analysis of the Phlebiopsis gigantea genome, transcriptome and secretome provides insight into its pioneer colonization strategies of wood.</title>
        <authorList>
            <person name="Hori C."/>
            <person name="Ishida T."/>
            <person name="Igarashi K."/>
            <person name="Samejima M."/>
            <person name="Suzuki H."/>
            <person name="Master E."/>
            <person name="Ferreira P."/>
            <person name="Ruiz-Duenas F.J."/>
            <person name="Held B."/>
            <person name="Canessa P."/>
            <person name="Larrondo L.F."/>
            <person name="Schmoll M."/>
            <person name="Druzhinina I.S."/>
            <person name="Kubicek C.P."/>
            <person name="Gaskell J.A."/>
            <person name="Kersten P."/>
            <person name="St John F."/>
            <person name="Glasner J."/>
            <person name="Sabat G."/>
            <person name="Splinter BonDurant S."/>
            <person name="Syed K."/>
            <person name="Yadav J."/>
            <person name="Mgbeahuruike A.C."/>
            <person name="Kovalchuk A."/>
            <person name="Asiegbu F.O."/>
            <person name="Lackner G."/>
            <person name="Hoffmeister D."/>
            <person name="Rencoret J."/>
            <person name="Gutierrez A."/>
            <person name="Sun H."/>
            <person name="Lindquist E."/>
            <person name="Barry K."/>
            <person name="Riley R."/>
            <person name="Grigoriev I.V."/>
            <person name="Henrissat B."/>
            <person name="Kues U."/>
            <person name="Berka R.M."/>
            <person name="Martinez A.T."/>
            <person name="Covert S.F."/>
            <person name="Blanchette R.A."/>
            <person name="Cullen D."/>
        </authorList>
    </citation>
    <scope>NUCLEOTIDE SEQUENCE [LARGE SCALE GENOMIC DNA]</scope>
    <source>
        <strain evidence="2 3">11061_1 CR5-6</strain>
    </source>
</reference>
<feature type="compositionally biased region" description="Acidic residues" evidence="1">
    <location>
        <begin position="199"/>
        <end position="215"/>
    </location>
</feature>
<keyword evidence="3" id="KW-1185">Reference proteome</keyword>
<feature type="region of interest" description="Disordered" evidence="1">
    <location>
        <begin position="147"/>
        <end position="228"/>
    </location>
</feature>
<gene>
    <name evidence="2" type="ORF">PHLGIDRAFT_123542</name>
</gene>
<accession>A0A0C3S1A7</accession>
<feature type="compositionally biased region" description="Polar residues" evidence="1">
    <location>
        <begin position="151"/>
        <end position="160"/>
    </location>
</feature>
<sequence length="228" mass="24555">MPSSIAVSVIFDDLHQFGLDGVHRVRTEAPQQRRFLEIVGMGGDAGERIVQERAFLNTLTADLDVIINTLTKVVVRYRRIENTVRLLVAHANGGTFEGFPPVTFRRLVSATRETRLDHLLGHADALVSYLQNHGNFTHDSVRFAYGDNGGRSRNVTQAGNTPDGPNETEDPGNDQNSDGEAPSSGGTFGPGGTHWQDAGNDENGSDGEEDAEGSEGENVIYIGLPAVA</sequence>
<proteinExistence type="predicted"/>
<evidence type="ECO:0000256" key="1">
    <source>
        <dbReference type="SAM" id="MobiDB-lite"/>
    </source>
</evidence>
<dbReference type="HOGENOM" id="CLU_1215166_0_0_1"/>
<dbReference type="EMBL" id="KN840856">
    <property type="protein sequence ID" value="KIP01225.1"/>
    <property type="molecule type" value="Genomic_DNA"/>
</dbReference>
<evidence type="ECO:0000313" key="2">
    <source>
        <dbReference type="EMBL" id="KIP01225.1"/>
    </source>
</evidence>
<name>A0A0C3S1A7_PHLG1</name>
<evidence type="ECO:0000313" key="3">
    <source>
        <dbReference type="Proteomes" id="UP000053257"/>
    </source>
</evidence>
<protein>
    <submittedName>
        <fullName evidence="2">Uncharacterized protein</fullName>
    </submittedName>
</protein>
<organism evidence="2 3">
    <name type="scientific">Phlebiopsis gigantea (strain 11061_1 CR5-6)</name>
    <name type="common">White-rot fungus</name>
    <name type="synonym">Peniophora gigantea</name>
    <dbReference type="NCBI Taxonomy" id="745531"/>
    <lineage>
        <taxon>Eukaryota</taxon>
        <taxon>Fungi</taxon>
        <taxon>Dikarya</taxon>
        <taxon>Basidiomycota</taxon>
        <taxon>Agaricomycotina</taxon>
        <taxon>Agaricomycetes</taxon>
        <taxon>Polyporales</taxon>
        <taxon>Phanerochaetaceae</taxon>
        <taxon>Phlebiopsis</taxon>
    </lineage>
</organism>
<dbReference type="Proteomes" id="UP000053257">
    <property type="component" value="Unassembled WGS sequence"/>
</dbReference>